<accession>A0ABU7MUK9</accession>
<dbReference type="RefSeq" id="WP_330505406.1">
    <property type="nucleotide sequence ID" value="NZ_JAZDUE010000010.1"/>
</dbReference>
<protein>
    <submittedName>
        <fullName evidence="4">Acyl-CoA dehydrogenase family protein</fullName>
    </submittedName>
</protein>
<sequence>MTTLATQPDTDILAAASELVPMLRRNSPRVDEARRVIDENIDALTEIGVYRIARPKRFGGLETPLPIACKVLAEIGRGCASTGWVAATAVVSTWMLGQFPDSVQEEVFATEDARLCGSFTPSAEIVPTDGGYLLTGRWPYNTGCLHAHWNVLAARLMTDDGPSMKMVAVPMSDMSIEDDWHTYGLRGTGSCTTVGTEVFVPADRVIDSGDFMAGNWVEGRSNYDSPWYKLPTWPAFLLLGGGSMPYGVAQAAVDVFAERMVGRAITYTVHTDQSQTAPAQLDLATAAVRADAAATLSNDFAERLWQMAQDNVSPDMLERQKMRAITGFIVQLSREAVEIATRSSGASSIRTDCVTQQIFRDSEALAMHAGLNLDALYESYGRVLLGLEPTSPLA</sequence>
<dbReference type="Gene3D" id="2.40.110.10">
    <property type="entry name" value="Butyryl-CoA Dehydrogenase, subunit A, domain 2"/>
    <property type="match status" value="1"/>
</dbReference>
<dbReference type="InterPro" id="IPR036250">
    <property type="entry name" value="AcylCo_DH-like_C"/>
</dbReference>
<dbReference type="Pfam" id="PF02771">
    <property type="entry name" value="Acyl-CoA_dh_N"/>
    <property type="match status" value="1"/>
</dbReference>
<dbReference type="Gene3D" id="1.10.540.10">
    <property type="entry name" value="Acyl-CoA dehydrogenase/oxidase, N-terminal domain"/>
    <property type="match status" value="1"/>
</dbReference>
<dbReference type="Pfam" id="PF08028">
    <property type="entry name" value="Acyl-CoA_dh_2"/>
    <property type="match status" value="1"/>
</dbReference>
<dbReference type="PANTHER" id="PTHR43884">
    <property type="entry name" value="ACYL-COA DEHYDROGENASE"/>
    <property type="match status" value="1"/>
</dbReference>
<dbReference type="InterPro" id="IPR046373">
    <property type="entry name" value="Acyl-CoA_Oxase/DH_mid-dom_sf"/>
</dbReference>
<dbReference type="Gene3D" id="1.20.140.10">
    <property type="entry name" value="Butyryl-CoA Dehydrogenase, subunit A, domain 3"/>
    <property type="match status" value="1"/>
</dbReference>
<proteinExistence type="predicted"/>
<keyword evidence="5" id="KW-1185">Reference proteome</keyword>
<dbReference type="PANTHER" id="PTHR43884:SF12">
    <property type="entry name" value="ISOVALERYL-COA DEHYDROGENASE, MITOCHONDRIAL-RELATED"/>
    <property type="match status" value="1"/>
</dbReference>
<name>A0ABU7MUK9_9ACTN</name>
<feature type="domain" description="Acyl-CoA dehydrogenase/oxidase N-terminal" evidence="2">
    <location>
        <begin position="28"/>
        <end position="102"/>
    </location>
</feature>
<evidence type="ECO:0000313" key="5">
    <source>
        <dbReference type="Proteomes" id="UP001335729"/>
    </source>
</evidence>
<dbReference type="SUPFAM" id="SSF56645">
    <property type="entry name" value="Acyl-CoA dehydrogenase NM domain-like"/>
    <property type="match status" value="1"/>
</dbReference>
<evidence type="ECO:0000259" key="3">
    <source>
        <dbReference type="Pfam" id="PF08028"/>
    </source>
</evidence>
<dbReference type="SUPFAM" id="SSF47203">
    <property type="entry name" value="Acyl-CoA dehydrogenase C-terminal domain-like"/>
    <property type="match status" value="1"/>
</dbReference>
<dbReference type="PIRSF" id="PIRSF016578">
    <property type="entry name" value="HsaA"/>
    <property type="match status" value="1"/>
</dbReference>
<evidence type="ECO:0000259" key="2">
    <source>
        <dbReference type="Pfam" id="PF02771"/>
    </source>
</evidence>
<dbReference type="Proteomes" id="UP001335729">
    <property type="component" value="Unassembled WGS sequence"/>
</dbReference>
<reference evidence="4 5" key="1">
    <citation type="submission" date="2024-01" db="EMBL/GenBank/DDBJ databases">
        <title>Draft genome sequence of Gordonia sp. PKS22-38.</title>
        <authorList>
            <person name="Suphannarot A."/>
            <person name="Mingma R."/>
        </authorList>
    </citation>
    <scope>NUCLEOTIDE SEQUENCE [LARGE SCALE GENOMIC DNA]</scope>
    <source>
        <strain evidence="4 5">PKS22-38</strain>
    </source>
</reference>
<feature type="domain" description="Acyl-CoA dehydrogenase C-terminal" evidence="3">
    <location>
        <begin position="246"/>
        <end position="372"/>
    </location>
</feature>
<evidence type="ECO:0000313" key="4">
    <source>
        <dbReference type="EMBL" id="MEE4024014.1"/>
    </source>
</evidence>
<dbReference type="EMBL" id="JAZDUE010000010">
    <property type="protein sequence ID" value="MEE4024014.1"/>
    <property type="molecule type" value="Genomic_DNA"/>
</dbReference>
<gene>
    <name evidence="4" type="ORF">V1Y59_13080</name>
</gene>
<comment type="caution">
    <text evidence="4">The sequence shown here is derived from an EMBL/GenBank/DDBJ whole genome shotgun (WGS) entry which is preliminary data.</text>
</comment>
<evidence type="ECO:0000256" key="1">
    <source>
        <dbReference type="ARBA" id="ARBA00023002"/>
    </source>
</evidence>
<dbReference type="InterPro" id="IPR013786">
    <property type="entry name" value="AcylCoA_DH/ox_N"/>
</dbReference>
<dbReference type="InterPro" id="IPR013107">
    <property type="entry name" value="Acyl-CoA_DH_C"/>
</dbReference>
<dbReference type="InterPro" id="IPR037069">
    <property type="entry name" value="AcylCoA_DH/ox_N_sf"/>
</dbReference>
<dbReference type="InterPro" id="IPR009100">
    <property type="entry name" value="AcylCoA_DH/oxidase_NM_dom_sf"/>
</dbReference>
<keyword evidence="1" id="KW-0560">Oxidoreductase</keyword>
<organism evidence="4 5">
    <name type="scientific">Gordonia prachuapensis</name>
    <dbReference type="NCBI Taxonomy" id="3115651"/>
    <lineage>
        <taxon>Bacteria</taxon>
        <taxon>Bacillati</taxon>
        <taxon>Actinomycetota</taxon>
        <taxon>Actinomycetes</taxon>
        <taxon>Mycobacteriales</taxon>
        <taxon>Gordoniaceae</taxon>
        <taxon>Gordonia</taxon>
    </lineage>
</organism>